<keyword evidence="2" id="KW-1185">Reference proteome</keyword>
<dbReference type="Proteomes" id="UP000183567">
    <property type="component" value="Unassembled WGS sequence"/>
</dbReference>
<evidence type="ECO:0000313" key="2">
    <source>
        <dbReference type="Proteomes" id="UP000183567"/>
    </source>
</evidence>
<dbReference type="STRING" id="180088.A0A1J8QL54"/>
<protein>
    <submittedName>
        <fullName evidence="1">Uncharacterized protein</fullName>
    </submittedName>
</protein>
<comment type="caution">
    <text evidence="1">The sequence shown here is derived from an EMBL/GenBank/DDBJ whole genome shotgun (WGS) entry which is preliminary data.</text>
</comment>
<dbReference type="OrthoDB" id="2692094at2759"/>
<gene>
    <name evidence="1" type="ORF">AZE42_08787</name>
</gene>
<dbReference type="EMBL" id="LVVM01004640">
    <property type="protein sequence ID" value="OJA12492.1"/>
    <property type="molecule type" value="Genomic_DNA"/>
</dbReference>
<name>A0A1J8QL54_9AGAM</name>
<accession>A0A1J8QL54</accession>
<sequence length="136" mass="15708">MSFGWSLSVSKITCWRNSVVIINNRIYRHKVLRVNYTTDDLRRAQDSLNPRTQADIMAWFWPTKKKTLILIGKYHASVQHLDFLWVCWFARDAKAPSGWAVKQLPRVGFYDGDDPSAFGFINPDLVIRGVQLIPAL</sequence>
<reference evidence="1 2" key="1">
    <citation type="submission" date="2016-03" db="EMBL/GenBank/DDBJ databases">
        <title>Comparative genomics of the ectomycorrhizal sister species Rhizopogon vinicolor and Rhizopogon vesiculosus (Basidiomycota: Boletales) reveals a divergence of the mating type B locus.</title>
        <authorList>
            <person name="Mujic A.B."/>
            <person name="Kuo A."/>
            <person name="Tritt A."/>
            <person name="Lipzen A."/>
            <person name="Chen C."/>
            <person name="Johnson J."/>
            <person name="Sharma A."/>
            <person name="Barry K."/>
            <person name="Grigoriev I.V."/>
            <person name="Spatafora J.W."/>
        </authorList>
    </citation>
    <scope>NUCLEOTIDE SEQUENCE [LARGE SCALE GENOMIC DNA]</scope>
    <source>
        <strain evidence="1 2">AM-OR11-056</strain>
    </source>
</reference>
<proteinExistence type="predicted"/>
<evidence type="ECO:0000313" key="1">
    <source>
        <dbReference type="EMBL" id="OJA12492.1"/>
    </source>
</evidence>
<dbReference type="AlphaFoldDB" id="A0A1J8QL54"/>
<organism evidence="1 2">
    <name type="scientific">Rhizopogon vesiculosus</name>
    <dbReference type="NCBI Taxonomy" id="180088"/>
    <lineage>
        <taxon>Eukaryota</taxon>
        <taxon>Fungi</taxon>
        <taxon>Dikarya</taxon>
        <taxon>Basidiomycota</taxon>
        <taxon>Agaricomycotina</taxon>
        <taxon>Agaricomycetes</taxon>
        <taxon>Agaricomycetidae</taxon>
        <taxon>Boletales</taxon>
        <taxon>Suillineae</taxon>
        <taxon>Rhizopogonaceae</taxon>
        <taxon>Rhizopogon</taxon>
    </lineage>
</organism>